<evidence type="ECO:0000313" key="3">
    <source>
        <dbReference type="Proteomes" id="UP000735302"/>
    </source>
</evidence>
<organism evidence="2 3">
    <name type="scientific">Plakobranchus ocellatus</name>
    <dbReference type="NCBI Taxonomy" id="259542"/>
    <lineage>
        <taxon>Eukaryota</taxon>
        <taxon>Metazoa</taxon>
        <taxon>Spiralia</taxon>
        <taxon>Lophotrochozoa</taxon>
        <taxon>Mollusca</taxon>
        <taxon>Gastropoda</taxon>
        <taxon>Heterobranchia</taxon>
        <taxon>Euthyneura</taxon>
        <taxon>Panpulmonata</taxon>
        <taxon>Sacoglossa</taxon>
        <taxon>Placobranchoidea</taxon>
        <taxon>Plakobranchidae</taxon>
        <taxon>Plakobranchus</taxon>
    </lineage>
</organism>
<dbReference type="EMBL" id="BLXT01005381">
    <property type="protein sequence ID" value="GFO22360.1"/>
    <property type="molecule type" value="Genomic_DNA"/>
</dbReference>
<accession>A0AAV4BP65</accession>
<feature type="region of interest" description="Disordered" evidence="1">
    <location>
        <begin position="93"/>
        <end position="128"/>
    </location>
</feature>
<comment type="caution">
    <text evidence="2">The sequence shown here is derived from an EMBL/GenBank/DDBJ whole genome shotgun (WGS) entry which is preliminary data.</text>
</comment>
<evidence type="ECO:0000256" key="1">
    <source>
        <dbReference type="SAM" id="MobiDB-lite"/>
    </source>
</evidence>
<sequence>MWQLWFLCVYAVHKKLAVRQARALVAKLQPPAEDPCGSQGELAIHCATEATQNGILRSLKTRRKLRLGGSHKSKANLLEVWMLRISKSIVIDNRGRSGSSGSLPLSDSNCASVITGPESGRPEDVQNG</sequence>
<reference evidence="2 3" key="1">
    <citation type="journal article" date="2021" name="Elife">
        <title>Chloroplast acquisition without the gene transfer in kleptoplastic sea slugs, Plakobranchus ocellatus.</title>
        <authorList>
            <person name="Maeda T."/>
            <person name="Takahashi S."/>
            <person name="Yoshida T."/>
            <person name="Shimamura S."/>
            <person name="Takaki Y."/>
            <person name="Nagai Y."/>
            <person name="Toyoda A."/>
            <person name="Suzuki Y."/>
            <person name="Arimoto A."/>
            <person name="Ishii H."/>
            <person name="Satoh N."/>
            <person name="Nishiyama T."/>
            <person name="Hasebe M."/>
            <person name="Maruyama T."/>
            <person name="Minagawa J."/>
            <person name="Obokata J."/>
            <person name="Shigenobu S."/>
        </authorList>
    </citation>
    <scope>NUCLEOTIDE SEQUENCE [LARGE SCALE GENOMIC DNA]</scope>
</reference>
<feature type="compositionally biased region" description="Low complexity" evidence="1">
    <location>
        <begin position="96"/>
        <end position="109"/>
    </location>
</feature>
<keyword evidence="3" id="KW-1185">Reference proteome</keyword>
<evidence type="ECO:0000313" key="2">
    <source>
        <dbReference type="EMBL" id="GFO22360.1"/>
    </source>
</evidence>
<dbReference type="AlphaFoldDB" id="A0AAV4BP65"/>
<gene>
    <name evidence="2" type="ORF">PoB_004886500</name>
</gene>
<protein>
    <submittedName>
        <fullName evidence="2">Uncharacterized protein</fullName>
    </submittedName>
</protein>
<name>A0AAV4BP65_9GAST</name>
<proteinExistence type="predicted"/>
<dbReference type="Proteomes" id="UP000735302">
    <property type="component" value="Unassembled WGS sequence"/>
</dbReference>